<dbReference type="SUPFAM" id="SSF55785">
    <property type="entry name" value="PYP-like sensor domain (PAS domain)"/>
    <property type="match status" value="2"/>
</dbReference>
<keyword evidence="10" id="KW-1185">Reference proteome</keyword>
<reference evidence="9" key="1">
    <citation type="submission" date="2023-07" db="EMBL/GenBank/DDBJ databases">
        <authorList>
            <person name="Kim M.K."/>
        </authorList>
    </citation>
    <scope>NUCLEOTIDE SEQUENCE</scope>
    <source>
        <strain evidence="9">ASUV-10-1</strain>
    </source>
</reference>
<dbReference type="SUPFAM" id="SSF47384">
    <property type="entry name" value="Homodimeric domain of signal transducing histidine kinase"/>
    <property type="match status" value="1"/>
</dbReference>
<feature type="domain" description="PAS" evidence="7">
    <location>
        <begin position="125"/>
        <end position="196"/>
    </location>
</feature>
<dbReference type="SMART" id="SM00086">
    <property type="entry name" value="PAC"/>
    <property type="match status" value="2"/>
</dbReference>
<dbReference type="InterPro" id="IPR004358">
    <property type="entry name" value="Sig_transdc_His_kin-like_C"/>
</dbReference>
<evidence type="ECO:0000256" key="3">
    <source>
        <dbReference type="ARBA" id="ARBA00022553"/>
    </source>
</evidence>
<dbReference type="PROSITE" id="PS50112">
    <property type="entry name" value="PAS"/>
    <property type="match status" value="2"/>
</dbReference>
<dbReference type="Proteomes" id="UP001176429">
    <property type="component" value="Unassembled WGS sequence"/>
</dbReference>
<evidence type="ECO:0000256" key="2">
    <source>
        <dbReference type="ARBA" id="ARBA00012438"/>
    </source>
</evidence>
<dbReference type="EC" id="2.7.13.3" evidence="2"/>
<comment type="catalytic activity">
    <reaction evidence="1">
        <text>ATP + protein L-histidine = ADP + protein N-phospho-L-histidine.</text>
        <dbReference type="EC" id="2.7.13.3"/>
    </reaction>
</comment>
<evidence type="ECO:0000259" key="7">
    <source>
        <dbReference type="PROSITE" id="PS50112"/>
    </source>
</evidence>
<dbReference type="PROSITE" id="PS50109">
    <property type="entry name" value="HIS_KIN"/>
    <property type="match status" value="1"/>
</dbReference>
<dbReference type="InterPro" id="IPR036890">
    <property type="entry name" value="HATPase_C_sf"/>
</dbReference>
<dbReference type="Gene3D" id="3.30.450.20">
    <property type="entry name" value="PAS domain"/>
    <property type="match status" value="2"/>
</dbReference>
<evidence type="ECO:0000313" key="10">
    <source>
        <dbReference type="Proteomes" id="UP001176429"/>
    </source>
</evidence>
<comment type="caution">
    <text evidence="9">The sequence shown here is derived from an EMBL/GenBank/DDBJ whole genome shotgun (WGS) entry which is preliminary data.</text>
</comment>
<keyword evidence="3" id="KW-0597">Phosphoprotein</keyword>
<dbReference type="InterPro" id="IPR003594">
    <property type="entry name" value="HATPase_dom"/>
</dbReference>
<protein>
    <recommendedName>
        <fullName evidence="2">histidine kinase</fullName>
        <ecNumber evidence="2">2.7.13.3</ecNumber>
    </recommendedName>
</protein>
<dbReference type="InterPro" id="IPR000014">
    <property type="entry name" value="PAS"/>
</dbReference>
<dbReference type="SUPFAM" id="SSF55874">
    <property type="entry name" value="ATPase domain of HSP90 chaperone/DNA topoisomerase II/histidine kinase"/>
    <property type="match status" value="1"/>
</dbReference>
<evidence type="ECO:0000313" key="9">
    <source>
        <dbReference type="EMBL" id="MDO7874087.1"/>
    </source>
</evidence>
<dbReference type="CDD" id="cd00130">
    <property type="entry name" value="PAS"/>
    <property type="match status" value="2"/>
</dbReference>
<dbReference type="Pfam" id="PF02518">
    <property type="entry name" value="HATPase_c"/>
    <property type="match status" value="1"/>
</dbReference>
<feature type="domain" description="Histidine kinase" evidence="6">
    <location>
        <begin position="269"/>
        <end position="484"/>
    </location>
</feature>
<dbReference type="Gene3D" id="1.10.287.130">
    <property type="match status" value="1"/>
</dbReference>
<dbReference type="Pfam" id="PF13426">
    <property type="entry name" value="PAS_9"/>
    <property type="match status" value="1"/>
</dbReference>
<dbReference type="PROSITE" id="PS50113">
    <property type="entry name" value="PAC"/>
    <property type="match status" value="1"/>
</dbReference>
<dbReference type="InterPro" id="IPR036097">
    <property type="entry name" value="HisK_dim/P_sf"/>
</dbReference>
<dbReference type="RefSeq" id="WP_305005404.1">
    <property type="nucleotide sequence ID" value="NZ_JAUQSY010000003.1"/>
</dbReference>
<accession>A0ABT9B732</accession>
<keyword evidence="5" id="KW-0418">Kinase</keyword>
<evidence type="ECO:0000256" key="5">
    <source>
        <dbReference type="ARBA" id="ARBA00022777"/>
    </source>
</evidence>
<dbReference type="InterPro" id="IPR001610">
    <property type="entry name" value="PAC"/>
</dbReference>
<dbReference type="SMART" id="SM00387">
    <property type="entry name" value="HATPase_c"/>
    <property type="match status" value="1"/>
</dbReference>
<dbReference type="InterPro" id="IPR005467">
    <property type="entry name" value="His_kinase_dom"/>
</dbReference>
<feature type="domain" description="PAC" evidence="8">
    <location>
        <begin position="197"/>
        <end position="251"/>
    </location>
</feature>
<dbReference type="PANTHER" id="PTHR43304">
    <property type="entry name" value="PHYTOCHROME-LIKE PROTEIN CPH1"/>
    <property type="match status" value="1"/>
</dbReference>
<dbReference type="Pfam" id="PF08448">
    <property type="entry name" value="PAS_4"/>
    <property type="match status" value="1"/>
</dbReference>
<dbReference type="InterPro" id="IPR035965">
    <property type="entry name" value="PAS-like_dom_sf"/>
</dbReference>
<dbReference type="EMBL" id="JAUQSY010000003">
    <property type="protein sequence ID" value="MDO7874087.1"/>
    <property type="molecule type" value="Genomic_DNA"/>
</dbReference>
<sequence length="484" mass="54198">MTQHSLKQQHAQLNALLESIDDAFVALDKTWRLTYINSAAEQLLNISREGALGQSLWDFFPEAGGSLQQRYQQHYQQALDTGQTVRFDAHFANGKRWMEVKARPFAGGLSVQFTDISARLAADHQLQMLAQVVRGIDSGVIITDARGRTEWVNDAFTRHTGYTLAELLGRSPGSMLQGPETDPTTVAHIRERLKRQTAFSVTILNYKKSGQKLWVAMDITPIFDEDGELRQFVAIQQNVTYRKEIEASQAKIAQNLYRHNRDLQQFTYVISHNLRAPLANALGLATVLTRVDKNSEAFGVTLTNLRLSMVQADAVLQDLNTVLSIQDEKDVLEVEPLVLESVCKQVLCDLKELLQQCQGQVNISISKGLVTRGNRAYLYSIFYNLLSNSIKYRAAERNLKVDITATLGAHGGPTIVFTDNGSGFDMYKAGSEVFQLYKRFHTNQRGRGIGLFLVKAHVEAMGGKIEVISEVNFGTCFTIHLDQQ</sequence>
<dbReference type="InterPro" id="IPR000700">
    <property type="entry name" value="PAS-assoc_C"/>
</dbReference>
<dbReference type="InterPro" id="IPR052162">
    <property type="entry name" value="Sensor_kinase/Photoreceptor"/>
</dbReference>
<evidence type="ECO:0000259" key="6">
    <source>
        <dbReference type="PROSITE" id="PS50109"/>
    </source>
</evidence>
<dbReference type="NCBIfam" id="TIGR00229">
    <property type="entry name" value="sensory_box"/>
    <property type="match status" value="2"/>
</dbReference>
<dbReference type="SMART" id="SM00091">
    <property type="entry name" value="PAS"/>
    <property type="match status" value="2"/>
</dbReference>
<evidence type="ECO:0000259" key="8">
    <source>
        <dbReference type="PROSITE" id="PS50113"/>
    </source>
</evidence>
<gene>
    <name evidence="9" type="ORF">Q5H93_05030</name>
</gene>
<feature type="domain" description="PAS" evidence="7">
    <location>
        <begin position="9"/>
        <end position="82"/>
    </location>
</feature>
<dbReference type="PANTHER" id="PTHR43304:SF1">
    <property type="entry name" value="PAC DOMAIN-CONTAINING PROTEIN"/>
    <property type="match status" value="1"/>
</dbReference>
<dbReference type="InterPro" id="IPR003661">
    <property type="entry name" value="HisK_dim/P_dom"/>
</dbReference>
<evidence type="ECO:0000256" key="1">
    <source>
        <dbReference type="ARBA" id="ARBA00000085"/>
    </source>
</evidence>
<dbReference type="CDD" id="cd00082">
    <property type="entry name" value="HisKA"/>
    <property type="match status" value="1"/>
</dbReference>
<organism evidence="9 10">
    <name type="scientific">Hymenobacter aranciens</name>
    <dbReference type="NCBI Taxonomy" id="3063996"/>
    <lineage>
        <taxon>Bacteria</taxon>
        <taxon>Pseudomonadati</taxon>
        <taxon>Bacteroidota</taxon>
        <taxon>Cytophagia</taxon>
        <taxon>Cytophagales</taxon>
        <taxon>Hymenobacteraceae</taxon>
        <taxon>Hymenobacter</taxon>
    </lineage>
</organism>
<name>A0ABT9B732_9BACT</name>
<dbReference type="Gene3D" id="3.30.565.10">
    <property type="entry name" value="Histidine kinase-like ATPase, C-terminal domain"/>
    <property type="match status" value="1"/>
</dbReference>
<evidence type="ECO:0000256" key="4">
    <source>
        <dbReference type="ARBA" id="ARBA00022679"/>
    </source>
</evidence>
<proteinExistence type="predicted"/>
<dbReference type="InterPro" id="IPR013656">
    <property type="entry name" value="PAS_4"/>
</dbReference>
<keyword evidence="4" id="KW-0808">Transferase</keyword>
<dbReference type="PRINTS" id="PR00344">
    <property type="entry name" value="BCTRLSENSOR"/>
</dbReference>